<proteinExistence type="predicted"/>
<organism evidence="2 3">
    <name type="scientific">Coccomyxa viridis</name>
    <dbReference type="NCBI Taxonomy" id="1274662"/>
    <lineage>
        <taxon>Eukaryota</taxon>
        <taxon>Viridiplantae</taxon>
        <taxon>Chlorophyta</taxon>
        <taxon>core chlorophytes</taxon>
        <taxon>Trebouxiophyceae</taxon>
        <taxon>Trebouxiophyceae incertae sedis</taxon>
        <taxon>Coccomyxaceae</taxon>
        <taxon>Coccomyxa</taxon>
    </lineage>
</organism>
<dbReference type="PRINTS" id="PR00153">
    <property type="entry name" value="CSAPPISMRASE"/>
</dbReference>
<gene>
    <name evidence="2" type="primary">g9808</name>
    <name evidence="2" type="ORF">VP750_LOCUS8836</name>
</gene>
<sequence length="333" mass="36241">MEKLLGRPFRMHLPVKTSSGSINSEKYLHQGGAQTSIQDFNVSRYAFKASKRPPRQVGVSIEAVSRRDMMYGAAAAAIAPMFSAVPAAAAETATRQEVDTTITDVVYLDVGYCPAGANQNRTLGESAICKTTDALGRIIIGLYGHVVPTTVANFVKLVRDGAYKGTVFSKVLPGEYIEAGRQGSPRLGEVKPPTDLLPNTELLDALSFRLEHSRPGTVSIAIAENDDDPLLRQRSNYRYTEFLITTGPGPVPSLDGQNIVIGTVLEGYQTLARIATQQTFKPNQRIQQVNKLASLIGDDRAARTRAKYGKPLKPIVMTDVGVLPIREPFPRPF</sequence>
<protein>
    <submittedName>
        <fullName evidence="2">G9808 protein</fullName>
    </submittedName>
</protein>
<dbReference type="InterPro" id="IPR044178">
    <property type="entry name" value="CYP28-like"/>
</dbReference>
<reference evidence="2 3" key="1">
    <citation type="submission" date="2024-06" db="EMBL/GenBank/DDBJ databases">
        <authorList>
            <person name="Kraege A."/>
            <person name="Thomma B."/>
        </authorList>
    </citation>
    <scope>NUCLEOTIDE SEQUENCE [LARGE SCALE GENOMIC DNA]</scope>
</reference>
<dbReference type="PANTHER" id="PTHR47875:SF1">
    <property type="entry name" value="PEPTIDYL-PROLYL CIS-TRANS ISOMERASE CYP28, CHLOROPLASTIC"/>
    <property type="match status" value="1"/>
</dbReference>
<evidence type="ECO:0000313" key="2">
    <source>
        <dbReference type="EMBL" id="CAL5226930.1"/>
    </source>
</evidence>
<keyword evidence="3" id="KW-1185">Reference proteome</keyword>
<dbReference type="PROSITE" id="PS50072">
    <property type="entry name" value="CSA_PPIASE_2"/>
    <property type="match status" value="1"/>
</dbReference>
<dbReference type="EMBL" id="CAXHTA020000016">
    <property type="protein sequence ID" value="CAL5226930.1"/>
    <property type="molecule type" value="Genomic_DNA"/>
</dbReference>
<dbReference type="Proteomes" id="UP001497392">
    <property type="component" value="Unassembled WGS sequence"/>
</dbReference>
<dbReference type="Gene3D" id="2.40.100.10">
    <property type="entry name" value="Cyclophilin-like"/>
    <property type="match status" value="1"/>
</dbReference>
<name>A0ABP1G6D3_9CHLO</name>
<dbReference type="PROSITE" id="PS51318">
    <property type="entry name" value="TAT"/>
    <property type="match status" value="1"/>
</dbReference>
<accession>A0ABP1G6D3</accession>
<dbReference type="Pfam" id="PF00160">
    <property type="entry name" value="Pro_isomerase"/>
    <property type="match status" value="1"/>
</dbReference>
<evidence type="ECO:0000313" key="3">
    <source>
        <dbReference type="Proteomes" id="UP001497392"/>
    </source>
</evidence>
<evidence type="ECO:0000259" key="1">
    <source>
        <dbReference type="PROSITE" id="PS50072"/>
    </source>
</evidence>
<dbReference type="InterPro" id="IPR029000">
    <property type="entry name" value="Cyclophilin-like_dom_sf"/>
</dbReference>
<dbReference type="SUPFAM" id="SSF50891">
    <property type="entry name" value="Cyclophilin-like"/>
    <property type="match status" value="1"/>
</dbReference>
<dbReference type="InterPro" id="IPR006311">
    <property type="entry name" value="TAT_signal"/>
</dbReference>
<dbReference type="PANTHER" id="PTHR47875">
    <property type="entry name" value="PEPTIDYL-PROLYL CIS-TRANS ISOMERASE CYP28, CHLOROPLASTIC"/>
    <property type="match status" value="1"/>
</dbReference>
<feature type="domain" description="PPIase cyclophilin-type" evidence="1">
    <location>
        <begin position="133"/>
        <end position="322"/>
    </location>
</feature>
<dbReference type="InterPro" id="IPR002130">
    <property type="entry name" value="Cyclophilin-type_PPIase_dom"/>
</dbReference>
<comment type="caution">
    <text evidence="2">The sequence shown here is derived from an EMBL/GenBank/DDBJ whole genome shotgun (WGS) entry which is preliminary data.</text>
</comment>